<sequence>MTSTNNRPLQNQSVSELVHLFNNKCIEKKKLGSYGASTKFRDNPDDDYWRMPDTFLKDPAPRDEIDDLDRRAREPPFNFANGLPPDYLEFLRTTNGIYAIDRADDGDEIFRPAHLVELMDEEDWNCELLPKEMLEDCDVEIDWPELNGLIHIGAGGDEGYHWLVSPHTTKAAIAAFDDAYDKASDADKEKLEKAANELYSGLTEMRRLEYSVFRVYHWAAQIEAFASFKHLLEDFVTGMDEIKEEDDDEDEEGTENDDSDESADKET</sequence>
<evidence type="ECO:0000256" key="1">
    <source>
        <dbReference type="SAM" id="MobiDB-lite"/>
    </source>
</evidence>
<proteinExistence type="predicted"/>
<keyword evidence="3" id="KW-1185">Reference proteome</keyword>
<reference evidence="2 3" key="1">
    <citation type="submission" date="2016-07" db="EMBL/GenBank/DDBJ databases">
        <title>Pervasive Adenine N6-methylation of Active Genes in Fungi.</title>
        <authorList>
            <consortium name="DOE Joint Genome Institute"/>
            <person name="Mondo S.J."/>
            <person name="Dannebaum R.O."/>
            <person name="Kuo R.C."/>
            <person name="Labutti K."/>
            <person name="Haridas S."/>
            <person name="Kuo A."/>
            <person name="Salamov A."/>
            <person name="Ahrendt S.R."/>
            <person name="Lipzen A."/>
            <person name="Sullivan W."/>
            <person name="Andreopoulos W.B."/>
            <person name="Clum A."/>
            <person name="Lindquist E."/>
            <person name="Daum C."/>
            <person name="Ramamoorthy G.K."/>
            <person name="Gryganskyi A."/>
            <person name="Culley D."/>
            <person name="Magnuson J.K."/>
            <person name="James T.Y."/>
            <person name="O'Malley M.A."/>
            <person name="Stajich J.E."/>
            <person name="Spatafora J.W."/>
            <person name="Visel A."/>
            <person name="Grigoriev I.V."/>
        </authorList>
    </citation>
    <scope>NUCLEOTIDE SEQUENCE [LARGE SCALE GENOMIC DNA]</scope>
    <source>
        <strain evidence="2 3">CBS 129021</strain>
    </source>
</reference>
<dbReference type="AlphaFoldDB" id="A0A1Y2DCK8"/>
<dbReference type="EMBL" id="MCFJ01000021">
    <property type="protein sequence ID" value="ORY56988.1"/>
    <property type="molecule type" value="Genomic_DNA"/>
</dbReference>
<feature type="compositionally biased region" description="Acidic residues" evidence="1">
    <location>
        <begin position="242"/>
        <end position="261"/>
    </location>
</feature>
<organism evidence="2 3">
    <name type="scientific">Pseudomassariella vexata</name>
    <dbReference type="NCBI Taxonomy" id="1141098"/>
    <lineage>
        <taxon>Eukaryota</taxon>
        <taxon>Fungi</taxon>
        <taxon>Dikarya</taxon>
        <taxon>Ascomycota</taxon>
        <taxon>Pezizomycotina</taxon>
        <taxon>Sordariomycetes</taxon>
        <taxon>Xylariomycetidae</taxon>
        <taxon>Amphisphaeriales</taxon>
        <taxon>Pseudomassariaceae</taxon>
        <taxon>Pseudomassariella</taxon>
    </lineage>
</organism>
<feature type="region of interest" description="Disordered" evidence="1">
    <location>
        <begin position="240"/>
        <end position="267"/>
    </location>
</feature>
<dbReference type="Proteomes" id="UP000193689">
    <property type="component" value="Unassembled WGS sequence"/>
</dbReference>
<name>A0A1Y2DCK8_9PEZI</name>
<dbReference type="RefSeq" id="XP_040710455.1">
    <property type="nucleotide sequence ID" value="XM_040861385.1"/>
</dbReference>
<protein>
    <recommendedName>
        <fullName evidence="4">Knr4/Smi1-like domain-containing protein</fullName>
    </recommendedName>
</protein>
<evidence type="ECO:0000313" key="2">
    <source>
        <dbReference type="EMBL" id="ORY56988.1"/>
    </source>
</evidence>
<dbReference type="GeneID" id="63777597"/>
<gene>
    <name evidence="2" type="ORF">BCR38DRAFT_450524</name>
</gene>
<dbReference type="InParanoid" id="A0A1Y2DCK8"/>
<comment type="caution">
    <text evidence="2">The sequence shown here is derived from an EMBL/GenBank/DDBJ whole genome shotgun (WGS) entry which is preliminary data.</text>
</comment>
<evidence type="ECO:0000313" key="3">
    <source>
        <dbReference type="Proteomes" id="UP000193689"/>
    </source>
</evidence>
<evidence type="ECO:0008006" key="4">
    <source>
        <dbReference type="Google" id="ProtNLM"/>
    </source>
</evidence>
<accession>A0A1Y2DCK8</accession>
<dbReference type="OrthoDB" id="2788868at2759"/>